<gene>
    <name evidence="1" type="ORF">BJX66DRAFT_349455</name>
</gene>
<dbReference type="InterPro" id="IPR052184">
    <property type="entry name" value="SDR_enzymes"/>
</dbReference>
<dbReference type="SUPFAM" id="SSF51735">
    <property type="entry name" value="NAD(P)-binding Rossmann-fold domains"/>
    <property type="match status" value="1"/>
</dbReference>
<reference evidence="1 2" key="1">
    <citation type="submission" date="2024-07" db="EMBL/GenBank/DDBJ databases">
        <title>Section-level genome sequencing and comparative genomics of Aspergillus sections Usti and Cavernicolus.</title>
        <authorList>
            <consortium name="Lawrence Berkeley National Laboratory"/>
            <person name="Nybo J.L."/>
            <person name="Vesth T.C."/>
            <person name="Theobald S."/>
            <person name="Frisvad J.C."/>
            <person name="Larsen T.O."/>
            <person name="Kjaerboelling I."/>
            <person name="Rothschild-Mancinelli K."/>
            <person name="Lyhne E.K."/>
            <person name="Kogle M.E."/>
            <person name="Barry K."/>
            <person name="Clum A."/>
            <person name="Na H."/>
            <person name="Ledsgaard L."/>
            <person name="Lin J."/>
            <person name="Lipzen A."/>
            <person name="Kuo A."/>
            <person name="Riley R."/>
            <person name="Mondo S."/>
            <person name="Labutti K."/>
            <person name="Haridas S."/>
            <person name="Pangalinan J."/>
            <person name="Salamov A.A."/>
            <person name="Simmons B.A."/>
            <person name="Magnuson J.K."/>
            <person name="Chen J."/>
            <person name="Drula E."/>
            <person name="Henrissat B."/>
            <person name="Wiebenga A."/>
            <person name="Lubbers R.J."/>
            <person name="Gomes A.C."/>
            <person name="Makela M.R."/>
            <person name="Stajich J."/>
            <person name="Grigoriev I.V."/>
            <person name="Mortensen U.H."/>
            <person name="De Vries R.P."/>
            <person name="Baker S.E."/>
            <person name="Andersen M.R."/>
        </authorList>
    </citation>
    <scope>NUCLEOTIDE SEQUENCE [LARGE SCALE GENOMIC DNA]</scope>
    <source>
        <strain evidence="1 2">CBS 209.92</strain>
    </source>
</reference>
<dbReference type="InterPro" id="IPR036291">
    <property type="entry name" value="NAD(P)-bd_dom_sf"/>
</dbReference>
<dbReference type="PANTHER" id="PTHR45458:SF3">
    <property type="entry name" value="CHAIN DEHYDROGENASE (ATSC), PUTATIVE-RELATED"/>
    <property type="match status" value="1"/>
</dbReference>
<comment type="caution">
    <text evidence="1">The sequence shown here is derived from an EMBL/GenBank/DDBJ whole genome shotgun (WGS) entry which is preliminary data.</text>
</comment>
<evidence type="ECO:0000313" key="1">
    <source>
        <dbReference type="EMBL" id="KAL2796704.1"/>
    </source>
</evidence>
<dbReference type="EMBL" id="JBFTWV010000024">
    <property type="protein sequence ID" value="KAL2796704.1"/>
    <property type="molecule type" value="Genomic_DNA"/>
</dbReference>
<dbReference type="Gene3D" id="3.40.50.720">
    <property type="entry name" value="NAD(P)-binding Rossmann-like Domain"/>
    <property type="match status" value="1"/>
</dbReference>
<name>A0ABR4GCF2_9EURO</name>
<keyword evidence="2" id="KW-1185">Reference proteome</keyword>
<proteinExistence type="predicted"/>
<protein>
    <submittedName>
        <fullName evidence="1">NAD(P)-binding protein</fullName>
    </submittedName>
</protein>
<accession>A0ABR4GCF2</accession>
<dbReference type="Pfam" id="PF00106">
    <property type="entry name" value="adh_short"/>
    <property type="match status" value="1"/>
</dbReference>
<organism evidence="1 2">
    <name type="scientific">Aspergillus keveii</name>
    <dbReference type="NCBI Taxonomy" id="714993"/>
    <lineage>
        <taxon>Eukaryota</taxon>
        <taxon>Fungi</taxon>
        <taxon>Dikarya</taxon>
        <taxon>Ascomycota</taxon>
        <taxon>Pezizomycotina</taxon>
        <taxon>Eurotiomycetes</taxon>
        <taxon>Eurotiomycetidae</taxon>
        <taxon>Eurotiales</taxon>
        <taxon>Aspergillaceae</taxon>
        <taxon>Aspergillus</taxon>
        <taxon>Aspergillus subgen. Nidulantes</taxon>
    </lineage>
</organism>
<dbReference type="InterPro" id="IPR002347">
    <property type="entry name" value="SDR_fam"/>
</dbReference>
<sequence length="272" mass="29198">MPSYLVTGASQGLGFEFVRQLAANPENIVIGLVRNKVSPEAKAKAQGLNSVHFVQAQYTDLASLKAASEVVKGITGGNLNYLINNAASVSEVTELRNLGDFHTNFETLEEDLRYSFDVNVIGLIKTIEAFLPLVQAATGEKKVITISSGMSDLDLINSTDLDVAAAYAISKAGVNVAVAKYSALYKKEGILFMSICPGNIATERQTRGFTNEEDKSRLAALATKFMLFAPDWKGPMAPAESASAVLALAYRASIENGHGGSFVSRHGDRNWM</sequence>
<dbReference type="PRINTS" id="PR00081">
    <property type="entry name" value="GDHRDH"/>
</dbReference>
<dbReference type="Proteomes" id="UP001610563">
    <property type="component" value="Unassembled WGS sequence"/>
</dbReference>
<dbReference type="PANTHER" id="PTHR45458">
    <property type="entry name" value="SHORT-CHAIN DEHYDROGENASE/REDUCTASE SDR"/>
    <property type="match status" value="1"/>
</dbReference>
<evidence type="ECO:0000313" key="2">
    <source>
        <dbReference type="Proteomes" id="UP001610563"/>
    </source>
</evidence>